<sequence length="129" mass="14390">MTDEALKAYLMQHPPVVYEAKRGEHGDPLFCLANLNALYIAKNRFRDSEKVRVTLVEAPLSQQTNVAALFFALSAEACHALSPNDAGHYLAALWNELMAAQPALLMNVSERFSNKTAFCDAFGLNRRLY</sequence>
<dbReference type="AlphaFoldDB" id="A0A1H8LB54"/>
<protein>
    <submittedName>
        <fullName evidence="1">Uncharacterized protein</fullName>
    </submittedName>
</protein>
<organism evidence="1 2">
    <name type="scientific">Vreelandella aquamarina</name>
    <dbReference type="NCBI Taxonomy" id="77097"/>
    <lineage>
        <taxon>Bacteria</taxon>
        <taxon>Pseudomonadati</taxon>
        <taxon>Pseudomonadota</taxon>
        <taxon>Gammaproteobacteria</taxon>
        <taxon>Oceanospirillales</taxon>
        <taxon>Halomonadaceae</taxon>
        <taxon>Vreelandella</taxon>
    </lineage>
</organism>
<dbReference type="Proteomes" id="UP000199493">
    <property type="component" value="Unassembled WGS sequence"/>
</dbReference>
<name>A0A1H8LB54_9GAMM</name>
<dbReference type="STRING" id="77097.SAMN04490369_10393"/>
<dbReference type="EMBL" id="FODB01000039">
    <property type="protein sequence ID" value="SEO02289.1"/>
    <property type="molecule type" value="Genomic_DNA"/>
</dbReference>
<reference evidence="1 2" key="1">
    <citation type="submission" date="2016-10" db="EMBL/GenBank/DDBJ databases">
        <authorList>
            <person name="de Groot N.N."/>
        </authorList>
    </citation>
    <scope>NUCLEOTIDE SEQUENCE [LARGE SCALE GENOMIC DNA]</scope>
    <source>
        <strain evidence="1 2">558</strain>
    </source>
</reference>
<evidence type="ECO:0000313" key="1">
    <source>
        <dbReference type="EMBL" id="SEO02289.1"/>
    </source>
</evidence>
<gene>
    <name evidence="1" type="ORF">SAMN04490369_10393</name>
</gene>
<dbReference type="RefSeq" id="WP_089675609.1">
    <property type="nucleotide sequence ID" value="NZ_FODB01000039.1"/>
</dbReference>
<evidence type="ECO:0000313" key="2">
    <source>
        <dbReference type="Proteomes" id="UP000199493"/>
    </source>
</evidence>
<proteinExistence type="predicted"/>
<accession>A0A1H8LB54</accession>